<keyword evidence="2" id="KW-0472">Membrane</keyword>
<evidence type="ECO:0000256" key="2">
    <source>
        <dbReference type="SAM" id="Phobius"/>
    </source>
</evidence>
<keyword evidence="2" id="KW-0812">Transmembrane</keyword>
<feature type="transmembrane region" description="Helical" evidence="2">
    <location>
        <begin position="24"/>
        <end position="47"/>
    </location>
</feature>
<gene>
    <name evidence="3" type="ORF">BpHYR1_052255</name>
</gene>
<keyword evidence="2" id="KW-1133">Transmembrane helix</keyword>
<protein>
    <submittedName>
        <fullName evidence="3">Uncharacterized protein</fullName>
    </submittedName>
</protein>
<organism evidence="3 4">
    <name type="scientific">Brachionus plicatilis</name>
    <name type="common">Marine rotifer</name>
    <name type="synonym">Brachionus muelleri</name>
    <dbReference type="NCBI Taxonomy" id="10195"/>
    <lineage>
        <taxon>Eukaryota</taxon>
        <taxon>Metazoa</taxon>
        <taxon>Spiralia</taxon>
        <taxon>Gnathifera</taxon>
        <taxon>Rotifera</taxon>
        <taxon>Eurotatoria</taxon>
        <taxon>Monogononta</taxon>
        <taxon>Pseudotrocha</taxon>
        <taxon>Ploima</taxon>
        <taxon>Brachionidae</taxon>
        <taxon>Brachionus</taxon>
    </lineage>
</organism>
<sequence length="133" mass="14345">MNSSSETTVDPINLNISYEVVEPIVSYIALALVLIFILVLIVSRLVITTEKSKSDLILFNQSPHKHLELLVSNKSANSGAMNNMHAAIAVGLMIPPPGYEPPPKDPTKSNGIGPKKMRNAGDGPVARSKKPKF</sequence>
<dbReference type="EMBL" id="REGN01000043">
    <property type="protein sequence ID" value="RNA44966.1"/>
    <property type="molecule type" value="Genomic_DNA"/>
</dbReference>
<feature type="region of interest" description="Disordered" evidence="1">
    <location>
        <begin position="97"/>
        <end position="133"/>
    </location>
</feature>
<proteinExistence type="predicted"/>
<comment type="caution">
    <text evidence="3">The sequence shown here is derived from an EMBL/GenBank/DDBJ whole genome shotgun (WGS) entry which is preliminary data.</text>
</comment>
<dbReference type="Proteomes" id="UP000276133">
    <property type="component" value="Unassembled WGS sequence"/>
</dbReference>
<evidence type="ECO:0000313" key="4">
    <source>
        <dbReference type="Proteomes" id="UP000276133"/>
    </source>
</evidence>
<evidence type="ECO:0000256" key="1">
    <source>
        <dbReference type="SAM" id="MobiDB-lite"/>
    </source>
</evidence>
<keyword evidence="4" id="KW-1185">Reference proteome</keyword>
<evidence type="ECO:0000313" key="3">
    <source>
        <dbReference type="EMBL" id="RNA44966.1"/>
    </source>
</evidence>
<reference evidence="3 4" key="1">
    <citation type="journal article" date="2018" name="Sci. Rep.">
        <title>Genomic signatures of local adaptation to the degree of environmental predictability in rotifers.</title>
        <authorList>
            <person name="Franch-Gras L."/>
            <person name="Hahn C."/>
            <person name="Garcia-Roger E.M."/>
            <person name="Carmona M.J."/>
            <person name="Serra M."/>
            <person name="Gomez A."/>
        </authorList>
    </citation>
    <scope>NUCLEOTIDE SEQUENCE [LARGE SCALE GENOMIC DNA]</scope>
    <source>
        <strain evidence="3">HYR1</strain>
    </source>
</reference>
<dbReference type="AlphaFoldDB" id="A0A3M7TA51"/>
<name>A0A3M7TA51_BRAPC</name>
<accession>A0A3M7TA51</accession>
<dbReference type="OrthoDB" id="10475569at2759"/>